<comment type="caution">
    <text evidence="6">The sequence shown here is derived from an EMBL/GenBank/DDBJ whole genome shotgun (WGS) entry which is preliminary data.</text>
</comment>
<keyword evidence="3" id="KW-0547">Nucleotide-binding</keyword>
<dbReference type="GO" id="GO:0005524">
    <property type="term" value="F:ATP binding"/>
    <property type="evidence" value="ECO:0007669"/>
    <property type="project" value="UniProtKB-KW"/>
</dbReference>
<dbReference type="CDD" id="cd03230">
    <property type="entry name" value="ABC_DR_subfamily_A"/>
    <property type="match status" value="1"/>
</dbReference>
<keyword evidence="4 6" id="KW-0067">ATP-binding</keyword>
<dbReference type="AlphaFoldDB" id="A0A483CQK7"/>
<evidence type="ECO:0000256" key="1">
    <source>
        <dbReference type="ARBA" id="ARBA00005417"/>
    </source>
</evidence>
<dbReference type="PANTHER" id="PTHR42711:SF5">
    <property type="entry name" value="ABC TRANSPORTER ATP-BINDING PROTEIN NATA"/>
    <property type="match status" value="1"/>
</dbReference>
<keyword evidence="2" id="KW-0813">Transport</keyword>
<accession>A0A483CQK7</accession>
<evidence type="ECO:0000256" key="4">
    <source>
        <dbReference type="ARBA" id="ARBA00022840"/>
    </source>
</evidence>
<feature type="domain" description="ABC transporter" evidence="5">
    <location>
        <begin position="13"/>
        <end position="242"/>
    </location>
</feature>
<dbReference type="Pfam" id="PF00005">
    <property type="entry name" value="ABC_tran"/>
    <property type="match status" value="1"/>
</dbReference>
<dbReference type="InterPro" id="IPR003593">
    <property type="entry name" value="AAA+_ATPase"/>
</dbReference>
<dbReference type="PROSITE" id="PS50893">
    <property type="entry name" value="ABC_TRANSPORTER_2"/>
    <property type="match status" value="1"/>
</dbReference>
<evidence type="ECO:0000313" key="7">
    <source>
        <dbReference type="Proteomes" id="UP000292580"/>
    </source>
</evidence>
<evidence type="ECO:0000259" key="5">
    <source>
        <dbReference type="PROSITE" id="PS50893"/>
    </source>
</evidence>
<evidence type="ECO:0000256" key="2">
    <source>
        <dbReference type="ARBA" id="ARBA00022448"/>
    </source>
</evidence>
<evidence type="ECO:0000256" key="3">
    <source>
        <dbReference type="ARBA" id="ARBA00022741"/>
    </source>
</evidence>
<evidence type="ECO:0000313" key="6">
    <source>
        <dbReference type="EMBL" id="TAJ43454.1"/>
    </source>
</evidence>
<protein>
    <submittedName>
        <fullName evidence="6">ABC transporter ATP-binding protein</fullName>
    </submittedName>
</protein>
<gene>
    <name evidence="6" type="ORF">CUJ86_10695</name>
</gene>
<dbReference type="InterPro" id="IPR003439">
    <property type="entry name" value="ABC_transporter-like_ATP-bd"/>
</dbReference>
<dbReference type="InterPro" id="IPR027417">
    <property type="entry name" value="P-loop_NTPase"/>
</dbReference>
<dbReference type="InterPro" id="IPR050763">
    <property type="entry name" value="ABC_transporter_ATP-binding"/>
</dbReference>
<dbReference type="InterPro" id="IPR017871">
    <property type="entry name" value="ABC_transporter-like_CS"/>
</dbReference>
<dbReference type="SMART" id="SM00382">
    <property type="entry name" value="AAA"/>
    <property type="match status" value="1"/>
</dbReference>
<sequence>MIYPVAIRPDIMIIARDLVKDYGTFRALDGVSFDLGEGEILGVVGHNGAGKTTLLKILSGLSLPTSGALSIAGTDVLRHPGALKQTLGYLPEESRLYETMRVADYLSFFGEIYALSGDEIRRRSADLLASLSLDAGEKRIGELSKGMRRKVAIARSLLHDPRFLVYDEPASGLDPMTGRFIGDYLRQLRSEGRTIVLSAHNLYQIEEICDRVMILRRGRIEAFGTMQGLRERFGSLTYEIYFSISDPGNLDPSLAYSRAEGIYMASADDVAGMNEVTAAVAAGGGTVERIESKYPSLEEMLVAVGK</sequence>
<dbReference type="PANTHER" id="PTHR42711">
    <property type="entry name" value="ABC TRANSPORTER ATP-BINDING PROTEIN"/>
    <property type="match status" value="1"/>
</dbReference>
<reference evidence="6 7" key="1">
    <citation type="submission" date="2017-11" db="EMBL/GenBank/DDBJ databases">
        <title>Isolation and Characterization of Methanofollis Species from Methane Seep Offshore SW Taiwan.</title>
        <authorList>
            <person name="Teng N.-H."/>
            <person name="Lai M.-C."/>
            <person name="Chen S.-C."/>
        </authorList>
    </citation>
    <scope>NUCLEOTIDE SEQUENCE [LARGE SCALE GENOMIC DNA]</scope>
    <source>
        <strain evidence="6 7">FWC-SCC2</strain>
    </source>
</reference>
<name>A0A483CQK7_9EURY</name>
<dbReference type="EMBL" id="PGCL01000006">
    <property type="protein sequence ID" value="TAJ43454.1"/>
    <property type="molecule type" value="Genomic_DNA"/>
</dbReference>
<dbReference type="PROSITE" id="PS00211">
    <property type="entry name" value="ABC_TRANSPORTER_1"/>
    <property type="match status" value="1"/>
</dbReference>
<comment type="similarity">
    <text evidence="1">Belongs to the ABC transporter superfamily.</text>
</comment>
<dbReference type="GO" id="GO:0016887">
    <property type="term" value="F:ATP hydrolysis activity"/>
    <property type="evidence" value="ECO:0007669"/>
    <property type="project" value="InterPro"/>
</dbReference>
<proteinExistence type="inferred from homology"/>
<dbReference type="SUPFAM" id="SSF52540">
    <property type="entry name" value="P-loop containing nucleoside triphosphate hydrolases"/>
    <property type="match status" value="1"/>
</dbReference>
<keyword evidence="7" id="KW-1185">Reference proteome</keyword>
<organism evidence="6 7">
    <name type="scientific">Methanofollis fontis</name>
    <dbReference type="NCBI Taxonomy" id="2052832"/>
    <lineage>
        <taxon>Archaea</taxon>
        <taxon>Methanobacteriati</taxon>
        <taxon>Methanobacteriota</taxon>
        <taxon>Stenosarchaea group</taxon>
        <taxon>Methanomicrobia</taxon>
        <taxon>Methanomicrobiales</taxon>
        <taxon>Methanomicrobiaceae</taxon>
        <taxon>Methanofollis</taxon>
    </lineage>
</organism>
<dbReference type="Gene3D" id="3.40.50.300">
    <property type="entry name" value="P-loop containing nucleotide triphosphate hydrolases"/>
    <property type="match status" value="1"/>
</dbReference>
<dbReference type="Proteomes" id="UP000292580">
    <property type="component" value="Unassembled WGS sequence"/>
</dbReference>